<reference evidence="1 2" key="1">
    <citation type="submission" date="2019-02" db="EMBL/GenBank/DDBJ databases">
        <title>Deep-cultivation of Planctomycetes and their phenomic and genomic characterization uncovers novel biology.</title>
        <authorList>
            <person name="Wiegand S."/>
            <person name="Jogler M."/>
            <person name="Boedeker C."/>
            <person name="Pinto D."/>
            <person name="Vollmers J."/>
            <person name="Rivas-Marin E."/>
            <person name="Kohn T."/>
            <person name="Peeters S.H."/>
            <person name="Heuer A."/>
            <person name="Rast P."/>
            <person name="Oberbeckmann S."/>
            <person name="Bunk B."/>
            <person name="Jeske O."/>
            <person name="Meyerdierks A."/>
            <person name="Storesund J.E."/>
            <person name="Kallscheuer N."/>
            <person name="Luecker S."/>
            <person name="Lage O.M."/>
            <person name="Pohl T."/>
            <person name="Merkel B.J."/>
            <person name="Hornburger P."/>
            <person name="Mueller R.-W."/>
            <person name="Bruemmer F."/>
            <person name="Labrenz M."/>
            <person name="Spormann A.M."/>
            <person name="Op Den Camp H."/>
            <person name="Overmann J."/>
            <person name="Amann R."/>
            <person name="Jetten M.S.M."/>
            <person name="Mascher T."/>
            <person name="Medema M.H."/>
            <person name="Devos D.P."/>
            <person name="Kaster A.-K."/>
            <person name="Ovreas L."/>
            <person name="Rohde M."/>
            <person name="Galperin M.Y."/>
            <person name="Jogler C."/>
        </authorList>
    </citation>
    <scope>NUCLEOTIDE SEQUENCE [LARGE SCALE GENOMIC DNA]</scope>
    <source>
        <strain evidence="1 2">Pla111</strain>
    </source>
</reference>
<evidence type="ECO:0000313" key="2">
    <source>
        <dbReference type="Proteomes" id="UP000318995"/>
    </source>
</evidence>
<protein>
    <submittedName>
        <fullName evidence="1">Uncharacterized protein</fullName>
    </submittedName>
</protein>
<dbReference type="Proteomes" id="UP000318995">
    <property type="component" value="Unassembled WGS sequence"/>
</dbReference>
<dbReference type="EMBL" id="SJPH01000002">
    <property type="protein sequence ID" value="TWT47414.1"/>
    <property type="molecule type" value="Genomic_DNA"/>
</dbReference>
<dbReference type="OrthoDB" id="291437at2"/>
<comment type="caution">
    <text evidence="1">The sequence shown here is derived from an EMBL/GenBank/DDBJ whole genome shotgun (WGS) entry which is preliminary data.</text>
</comment>
<name>A0A5C5W9X8_9BACT</name>
<sequence>MARKVVSRRDLRAEAEAAEKLEAAEGGKKKVAKKKAAKRKSRAKAAAEVRLKAFWGVFNQSLKRVALYDYSQRKEALKKAEELTAKGKSPHFVQPVKEIIDEA</sequence>
<evidence type="ECO:0000313" key="1">
    <source>
        <dbReference type="EMBL" id="TWT47414.1"/>
    </source>
</evidence>
<gene>
    <name evidence="1" type="ORF">Pla111_10280</name>
</gene>
<dbReference type="RefSeq" id="WP_146572010.1">
    <property type="nucleotide sequence ID" value="NZ_SJPH01000002.1"/>
</dbReference>
<dbReference type="AlphaFoldDB" id="A0A5C5W9X8"/>
<organism evidence="1 2">
    <name type="scientific">Botrimarina hoheduenensis</name>
    <dbReference type="NCBI Taxonomy" id="2528000"/>
    <lineage>
        <taxon>Bacteria</taxon>
        <taxon>Pseudomonadati</taxon>
        <taxon>Planctomycetota</taxon>
        <taxon>Planctomycetia</taxon>
        <taxon>Pirellulales</taxon>
        <taxon>Lacipirellulaceae</taxon>
        <taxon>Botrimarina</taxon>
    </lineage>
</organism>
<proteinExistence type="predicted"/>
<keyword evidence="2" id="KW-1185">Reference proteome</keyword>
<accession>A0A5C5W9X8</accession>